<dbReference type="PANTHER" id="PTHR41813">
    <property type="entry name" value="REGULATOR PAB1642, PUTATIVE (AFU_ORTHOLOGUE AFUA_3G11955)-RELATED"/>
    <property type="match status" value="1"/>
</dbReference>
<name>A0A1L7X7Q8_9HELO</name>
<organism evidence="1 2">
    <name type="scientific">Phialocephala subalpina</name>
    <dbReference type="NCBI Taxonomy" id="576137"/>
    <lineage>
        <taxon>Eukaryota</taxon>
        <taxon>Fungi</taxon>
        <taxon>Dikarya</taxon>
        <taxon>Ascomycota</taxon>
        <taxon>Pezizomycotina</taxon>
        <taxon>Leotiomycetes</taxon>
        <taxon>Helotiales</taxon>
        <taxon>Mollisiaceae</taxon>
        <taxon>Phialocephala</taxon>
        <taxon>Phialocephala fortinii species complex</taxon>
    </lineage>
</organism>
<dbReference type="InterPro" id="IPR016084">
    <property type="entry name" value="Haem_Oase-like_multi-hlx"/>
</dbReference>
<proteinExistence type="predicted"/>
<accession>A0A1L7X7Q8</accession>
<evidence type="ECO:0000313" key="2">
    <source>
        <dbReference type="Proteomes" id="UP000184330"/>
    </source>
</evidence>
<keyword evidence="2" id="KW-1185">Reference proteome</keyword>
<reference evidence="1 2" key="1">
    <citation type="submission" date="2016-03" db="EMBL/GenBank/DDBJ databases">
        <authorList>
            <person name="Ploux O."/>
        </authorList>
    </citation>
    <scope>NUCLEOTIDE SEQUENCE [LARGE SCALE GENOMIC DNA]</scope>
    <source>
        <strain evidence="1 2">UAMH 11012</strain>
    </source>
</reference>
<evidence type="ECO:0000313" key="1">
    <source>
        <dbReference type="EMBL" id="CZR61054.1"/>
    </source>
</evidence>
<gene>
    <name evidence="1" type="ORF">PAC_10950</name>
</gene>
<dbReference type="EMBL" id="FJOG01000017">
    <property type="protein sequence ID" value="CZR61054.1"/>
    <property type="molecule type" value="Genomic_DNA"/>
</dbReference>
<dbReference type="PANTHER" id="PTHR41813:SF2">
    <property type="entry name" value="REGULATOR PAB1642, PUTATIVE (AFU_ORTHOLOGUE AFUA_3G11955)-RELATED"/>
    <property type="match status" value="1"/>
</dbReference>
<dbReference type="Gene3D" id="1.20.910.10">
    <property type="entry name" value="Heme oxygenase-like"/>
    <property type="match status" value="1"/>
</dbReference>
<protein>
    <submittedName>
        <fullName evidence="1">Uncharacterized protein</fullName>
    </submittedName>
</protein>
<dbReference type="InterPro" id="IPR053261">
    <property type="entry name" value="Polyketide-peptide_reg"/>
</dbReference>
<dbReference type="Proteomes" id="UP000184330">
    <property type="component" value="Unassembled WGS sequence"/>
</dbReference>
<sequence>MVLLWGMQYCQLKAWSYAASIAKDKQVDEDGGALRKGFIRHWTSRKFVNITDRMGDAMDEVWQEMGEGDLSLGEKAPEGGWSRCTGRYQMKLRVEEIWRNILDVQEKLWSEVWEVGWEQDAEGEN</sequence>
<dbReference type="AlphaFoldDB" id="A0A1L7X7Q8"/>